<evidence type="ECO:0000313" key="4">
    <source>
        <dbReference type="Proteomes" id="UP000663090"/>
    </source>
</evidence>
<organism evidence="3 4">
    <name type="scientific">Myxococcus landrumensis</name>
    <dbReference type="NCBI Taxonomy" id="2813577"/>
    <lineage>
        <taxon>Bacteria</taxon>
        <taxon>Pseudomonadati</taxon>
        <taxon>Myxococcota</taxon>
        <taxon>Myxococcia</taxon>
        <taxon>Myxococcales</taxon>
        <taxon>Cystobacterineae</taxon>
        <taxon>Myxococcaceae</taxon>
        <taxon>Myxococcus</taxon>
    </lineage>
</organism>
<protein>
    <submittedName>
        <fullName evidence="3">Uncharacterized protein</fullName>
    </submittedName>
</protein>
<keyword evidence="2" id="KW-0472">Membrane</keyword>
<evidence type="ECO:0000256" key="1">
    <source>
        <dbReference type="SAM" id="MobiDB-lite"/>
    </source>
</evidence>
<dbReference type="Proteomes" id="UP000663090">
    <property type="component" value="Chromosome"/>
</dbReference>
<reference evidence="3 4" key="1">
    <citation type="submission" date="2021-02" db="EMBL/GenBank/DDBJ databases">
        <title>De Novo genome assembly of isolated myxobacteria.</title>
        <authorList>
            <person name="Stevens D.C."/>
        </authorList>
    </citation>
    <scope>NUCLEOTIDE SEQUENCE [LARGE SCALE GENOMIC DNA]</scope>
    <source>
        <strain evidence="3 4">SCHIC003</strain>
    </source>
</reference>
<name>A0ABX7N616_9BACT</name>
<proteinExistence type="predicted"/>
<feature type="transmembrane region" description="Helical" evidence="2">
    <location>
        <begin position="169"/>
        <end position="190"/>
    </location>
</feature>
<evidence type="ECO:0000256" key="2">
    <source>
        <dbReference type="SAM" id="Phobius"/>
    </source>
</evidence>
<dbReference type="EMBL" id="CP071091">
    <property type="protein sequence ID" value="QSQ13009.1"/>
    <property type="molecule type" value="Genomic_DNA"/>
</dbReference>
<sequence>MNQRTHSQEGARGAHTSDEDVRVQLEGRAEVLESARARAAALESVLRGRRWKRKLRAKPTLVAEWLQHAEAVAEALERTARRAEVEGWPDSLPLMRTVRELAVRKQRLSSLVRERLGRLVSVTGPVVLEGELRRLEALVRRHSPRSPEPGEVVLYQTDKMLKASSSRELATWVGAMLGGFGAVFGLLLATLGHGPWSAGVPVALLVAMVLGVLFKSGRVWLTGERLLWVPTLGEAVSVPLESIPVGGVTLERALSLRVDGEPRVQVPFLSDARHLATLIELHSQPPLRGLVRTGVKLSDAVVYPAVLKDGAEHRSGWAVLRPAGVSFVPEGTGSQVLSTVLGREVALPAEAGWVLEQLRWLSATEFDAWVARLVGVTGGTSWSAWDRVRRGEEPLWKQLRFTKGNQVLSGQMEWPSHADAERVLGFWPSSP</sequence>
<keyword evidence="2" id="KW-1133">Transmembrane helix</keyword>
<accession>A0ABX7N616</accession>
<dbReference type="RefSeq" id="WP_206714714.1">
    <property type="nucleotide sequence ID" value="NZ_CP071091.1"/>
</dbReference>
<feature type="transmembrane region" description="Helical" evidence="2">
    <location>
        <begin position="196"/>
        <end position="214"/>
    </location>
</feature>
<gene>
    <name evidence="3" type="ORF">JY572_32385</name>
</gene>
<evidence type="ECO:0000313" key="3">
    <source>
        <dbReference type="EMBL" id="QSQ13009.1"/>
    </source>
</evidence>
<keyword evidence="2" id="KW-0812">Transmembrane</keyword>
<feature type="region of interest" description="Disordered" evidence="1">
    <location>
        <begin position="1"/>
        <end position="20"/>
    </location>
</feature>
<keyword evidence="4" id="KW-1185">Reference proteome</keyword>